<dbReference type="SUPFAM" id="SSF48403">
    <property type="entry name" value="Ankyrin repeat"/>
    <property type="match status" value="1"/>
</dbReference>
<dbReference type="Gene3D" id="1.25.40.20">
    <property type="entry name" value="Ankyrin repeat-containing domain"/>
    <property type="match status" value="1"/>
</dbReference>
<accession>A0A0N1ICE2</accession>
<evidence type="ECO:0000313" key="3">
    <source>
        <dbReference type="Proteomes" id="UP000038009"/>
    </source>
</evidence>
<dbReference type="InterPro" id="IPR002110">
    <property type="entry name" value="Ankyrin_rpt"/>
</dbReference>
<reference evidence="2 3" key="1">
    <citation type="journal article" date="2015" name="PLoS Pathog.">
        <title>Leptomonas seymouri: Adaptations to the Dixenous Life Cycle Analyzed by Genome Sequencing, Transcriptome Profiling and Co-infection with Leishmania donovani.</title>
        <authorList>
            <person name="Kraeva N."/>
            <person name="Butenko A."/>
            <person name="Hlavacova J."/>
            <person name="Kostygov A."/>
            <person name="Myskova J."/>
            <person name="Grybchuk D."/>
            <person name="Lestinova T."/>
            <person name="Votypka J."/>
            <person name="Volf P."/>
            <person name="Opperdoes F."/>
            <person name="Flegontov P."/>
            <person name="Lukes J."/>
            <person name="Yurchenko V."/>
        </authorList>
    </citation>
    <scope>NUCLEOTIDE SEQUENCE [LARGE SCALE GENOMIC DNA]</scope>
    <source>
        <strain evidence="2 3">ATCC 30220</strain>
    </source>
</reference>
<feature type="compositionally biased region" description="Polar residues" evidence="1">
    <location>
        <begin position="1"/>
        <end position="10"/>
    </location>
</feature>
<dbReference type="InterPro" id="IPR036770">
    <property type="entry name" value="Ankyrin_rpt-contain_sf"/>
</dbReference>
<proteinExistence type="predicted"/>
<feature type="region of interest" description="Disordered" evidence="1">
    <location>
        <begin position="1"/>
        <end position="81"/>
    </location>
</feature>
<protein>
    <submittedName>
        <fullName evidence="2">Uncharacterized protein</fullName>
    </submittedName>
</protein>
<dbReference type="AlphaFoldDB" id="A0A0N1ICE2"/>
<keyword evidence="3" id="KW-1185">Reference proteome</keyword>
<evidence type="ECO:0000313" key="2">
    <source>
        <dbReference type="EMBL" id="KPI90701.1"/>
    </source>
</evidence>
<dbReference type="VEuPathDB" id="TriTrypDB:Lsey_0002_0250"/>
<gene>
    <name evidence="2" type="ORF">ABL78_0137</name>
</gene>
<dbReference type="EMBL" id="LJSK01000002">
    <property type="protein sequence ID" value="KPI90701.1"/>
    <property type="molecule type" value="Genomic_DNA"/>
</dbReference>
<comment type="caution">
    <text evidence="2">The sequence shown here is derived from an EMBL/GenBank/DDBJ whole genome shotgun (WGS) entry which is preliminary data.</text>
</comment>
<feature type="compositionally biased region" description="Low complexity" evidence="1">
    <location>
        <begin position="23"/>
        <end position="67"/>
    </location>
</feature>
<dbReference type="OrthoDB" id="426293at2759"/>
<dbReference type="OMA" id="CEHWQVA"/>
<dbReference type="Pfam" id="PF12796">
    <property type="entry name" value="Ank_2"/>
    <property type="match status" value="1"/>
</dbReference>
<name>A0A0N1ICE2_LEPSE</name>
<evidence type="ECO:0000256" key="1">
    <source>
        <dbReference type="SAM" id="MobiDB-lite"/>
    </source>
</evidence>
<feature type="compositionally biased region" description="Acidic residues" evidence="1">
    <location>
        <begin position="68"/>
        <end position="80"/>
    </location>
</feature>
<dbReference type="Proteomes" id="UP000038009">
    <property type="component" value="Unassembled WGS sequence"/>
</dbReference>
<organism evidence="2 3">
    <name type="scientific">Leptomonas seymouri</name>
    <dbReference type="NCBI Taxonomy" id="5684"/>
    <lineage>
        <taxon>Eukaryota</taxon>
        <taxon>Discoba</taxon>
        <taxon>Euglenozoa</taxon>
        <taxon>Kinetoplastea</taxon>
        <taxon>Metakinetoplastina</taxon>
        <taxon>Trypanosomatida</taxon>
        <taxon>Trypanosomatidae</taxon>
        <taxon>Leishmaniinae</taxon>
        <taxon>Leptomonas</taxon>
    </lineage>
</organism>
<sequence length="705" mass="75057">MSGQPMSNEQRAALEQRLGELRAAQAAAAASGGANQSNNDVAGANPTQPAQEQQQNSQPAPQMGYGYDDYDGEEEEEEEFDLGRQQFEEEFLRMLSTQKHQQQGQVQSQLQSPGHVPLHECNAASVAQVSATCYADEGIHVVDTDKSVKHRRGFGDFEVLRLAKMGDMTSMLYFGSASGVNWKSFVDNHGRNALHYAADAGSAALIRKLVDDLCVPYIADEKQLTPLDIAVLNGHHDVATDEVVATLVAAATAARSADAKLADPSVTKTLESLLLAHAPAPPKFVMTKPVPKPEKGSGARSFWSATAAAPSSSAVPVRCSSGKDMSSEELAAVTSAVNALDHHGRLGWLLPVARGSQAPCEHWQVALCVGSGDGESGATTTTTGIVVAQVLANAALKGSAALEIKAPGDAPVSVAIAAHLGVHRSARRTGVAASLLRALQKHLCNEEAGGASNAVVFFASDAQLPYPPTPIATVKWYRRVFDAVSVHASNSAYDVFPDFYNYDAVLRADEVLKGAIPESLFTNYAAELQAWCSVDPSSEEQCALVLDFMTTKAGTPESNVDLACVPLDMAELRRSYLGHPDHRTYARIDAQSTVTDLVVFRRRDARKEADAEYFAAEVVFALFTSVAGKAKVDHMMLLSSELLAAKMLLVPTLFGITDSDLAKSNFDELASSREFVYGVSPSTLKDVAGLGAVPAAKLALPLYSI</sequence>